<evidence type="ECO:0000256" key="9">
    <source>
        <dbReference type="RuleBase" id="RU369115"/>
    </source>
</evidence>
<keyword evidence="6 9" id="KW-1133">Transmembrane helix</keyword>
<keyword evidence="11" id="KW-1185">Reference proteome</keyword>
<feature type="transmembrane region" description="Helical" evidence="9">
    <location>
        <begin position="103"/>
        <end position="123"/>
    </location>
</feature>
<comment type="subcellular location">
    <subcellularLocation>
        <location evidence="1 9">Vacuole membrane</location>
        <topology evidence="1 9">Multi-pass membrane protein</topology>
    </subcellularLocation>
</comment>
<keyword evidence="5 9" id="KW-0812">Transmembrane</keyword>
<dbReference type="PANTHER" id="PTHR38937">
    <property type="entry name" value="MEMBRANE PROTEIN OF ER BODY-LIKE PROTEIN"/>
    <property type="match status" value="1"/>
</dbReference>
<evidence type="ECO:0000256" key="5">
    <source>
        <dbReference type="ARBA" id="ARBA00022692"/>
    </source>
</evidence>
<evidence type="ECO:0000256" key="3">
    <source>
        <dbReference type="ARBA" id="ARBA00022496"/>
    </source>
</evidence>
<evidence type="ECO:0000256" key="2">
    <source>
        <dbReference type="ARBA" id="ARBA00007049"/>
    </source>
</evidence>
<keyword evidence="7 9" id="KW-0472">Membrane</keyword>
<feature type="transmembrane region" description="Helical" evidence="9">
    <location>
        <begin position="237"/>
        <end position="258"/>
    </location>
</feature>
<evidence type="ECO:0000313" key="11">
    <source>
        <dbReference type="Proteomes" id="UP001341840"/>
    </source>
</evidence>
<feature type="transmembrane region" description="Helical" evidence="9">
    <location>
        <begin position="129"/>
        <end position="152"/>
    </location>
</feature>
<dbReference type="InterPro" id="IPR008217">
    <property type="entry name" value="Ccc1_fam"/>
</dbReference>
<sequence length="272" mass="29393">MNWNEVKAAAALSTNDVASDTKIDAKFPYALDFVKVKNDGEEEISLSVGKEEKEAFKSSTPRIVDNLANNGDIGAETDTQIYIGEEPRAVTAESRKWEIIKSIVYGGLIESITSLGVVFSAAGSGTAPLNIIALGLANLIGGLLIIGHDPINLKNSHSEEERYQEQLGARENFLLHAVVAVLSFLIFGYVPLVVYGLQIHKNYYIGVNLAVVLVTSVACIILLAIAKNYTRNPPKSYIKTVLQYVILALATSGVSYIAGDLIKNLLEKLSVP</sequence>
<proteinExistence type="inferred from homology"/>
<keyword evidence="9" id="KW-0406">Ion transport</keyword>
<keyword evidence="4 9" id="KW-0926">Vacuole</keyword>
<dbReference type="PANTHER" id="PTHR38937:SF2">
    <property type="entry name" value="MEMBRANE PROTEIN OF ER BODY-LIKE PROTEIN ISOFORM X1"/>
    <property type="match status" value="1"/>
</dbReference>
<protein>
    <recommendedName>
        <fullName evidence="9">Vacuolar iron transporter</fullName>
    </recommendedName>
</protein>
<comment type="catalytic activity">
    <reaction evidence="8">
        <text>Fe(2+)(in) = Fe(2+)(out)</text>
        <dbReference type="Rhea" id="RHEA:28486"/>
        <dbReference type="ChEBI" id="CHEBI:29033"/>
    </reaction>
    <physiologicalReaction direction="left-to-right" evidence="8">
        <dbReference type="Rhea" id="RHEA:28487"/>
    </physiologicalReaction>
</comment>
<evidence type="ECO:0000256" key="1">
    <source>
        <dbReference type="ARBA" id="ARBA00004128"/>
    </source>
</evidence>
<keyword evidence="3" id="KW-0408">Iron</keyword>
<evidence type="ECO:0000256" key="6">
    <source>
        <dbReference type="ARBA" id="ARBA00022989"/>
    </source>
</evidence>
<gene>
    <name evidence="10" type="ORF">PIB30_070683</name>
</gene>
<keyword evidence="9" id="KW-0813">Transport</keyword>
<dbReference type="EMBL" id="JASCZI010000801">
    <property type="protein sequence ID" value="MED6113425.1"/>
    <property type="molecule type" value="Genomic_DNA"/>
</dbReference>
<evidence type="ECO:0000256" key="8">
    <source>
        <dbReference type="ARBA" id="ARBA00044464"/>
    </source>
</evidence>
<dbReference type="Pfam" id="PF01988">
    <property type="entry name" value="VIT1"/>
    <property type="match status" value="1"/>
</dbReference>
<comment type="similarity">
    <text evidence="2 9">Belongs to the CCC1 family.</text>
</comment>
<evidence type="ECO:0000256" key="4">
    <source>
        <dbReference type="ARBA" id="ARBA00022554"/>
    </source>
</evidence>
<keyword evidence="3" id="KW-0410">Iron transport</keyword>
<feature type="transmembrane region" description="Helical" evidence="9">
    <location>
        <begin position="173"/>
        <end position="197"/>
    </location>
</feature>
<dbReference type="InterPro" id="IPR052843">
    <property type="entry name" value="ER_body_metal_sequester"/>
</dbReference>
<accession>A0ABU6QNC7</accession>
<feature type="transmembrane region" description="Helical" evidence="9">
    <location>
        <begin position="203"/>
        <end position="225"/>
    </location>
</feature>
<dbReference type="Proteomes" id="UP001341840">
    <property type="component" value="Unassembled WGS sequence"/>
</dbReference>
<comment type="caution">
    <text evidence="10">The sequence shown here is derived from an EMBL/GenBank/DDBJ whole genome shotgun (WGS) entry which is preliminary data.</text>
</comment>
<evidence type="ECO:0000256" key="7">
    <source>
        <dbReference type="ARBA" id="ARBA00023136"/>
    </source>
</evidence>
<name>A0ABU6QNC7_9FABA</name>
<organism evidence="10 11">
    <name type="scientific">Stylosanthes scabra</name>
    <dbReference type="NCBI Taxonomy" id="79078"/>
    <lineage>
        <taxon>Eukaryota</taxon>
        <taxon>Viridiplantae</taxon>
        <taxon>Streptophyta</taxon>
        <taxon>Embryophyta</taxon>
        <taxon>Tracheophyta</taxon>
        <taxon>Spermatophyta</taxon>
        <taxon>Magnoliopsida</taxon>
        <taxon>eudicotyledons</taxon>
        <taxon>Gunneridae</taxon>
        <taxon>Pentapetalae</taxon>
        <taxon>rosids</taxon>
        <taxon>fabids</taxon>
        <taxon>Fabales</taxon>
        <taxon>Fabaceae</taxon>
        <taxon>Papilionoideae</taxon>
        <taxon>50 kb inversion clade</taxon>
        <taxon>dalbergioids sensu lato</taxon>
        <taxon>Dalbergieae</taxon>
        <taxon>Pterocarpus clade</taxon>
        <taxon>Stylosanthes</taxon>
    </lineage>
</organism>
<comment type="function">
    <text evidence="9">Vacuolar Fe(2+) uptake transporter.</text>
</comment>
<evidence type="ECO:0000313" key="10">
    <source>
        <dbReference type="EMBL" id="MED6113425.1"/>
    </source>
</evidence>
<reference evidence="10 11" key="1">
    <citation type="journal article" date="2023" name="Plants (Basel)">
        <title>Bridging the Gap: Combining Genomics and Transcriptomics Approaches to Understand Stylosanthes scabra, an Orphan Legume from the Brazilian Caatinga.</title>
        <authorList>
            <person name="Ferreira-Neto J.R.C."/>
            <person name="da Silva M.D."/>
            <person name="Binneck E."/>
            <person name="de Melo N.F."/>
            <person name="da Silva R.H."/>
            <person name="de Melo A.L.T.M."/>
            <person name="Pandolfi V."/>
            <person name="Bustamante F.O."/>
            <person name="Brasileiro-Vidal A.C."/>
            <person name="Benko-Iseppon A.M."/>
        </authorList>
    </citation>
    <scope>NUCLEOTIDE SEQUENCE [LARGE SCALE GENOMIC DNA]</scope>
    <source>
        <tissue evidence="10">Leaves</tissue>
    </source>
</reference>